<organism evidence="3 4">
    <name type="scientific">Strongyloides venezuelensis</name>
    <name type="common">Threadworm</name>
    <dbReference type="NCBI Taxonomy" id="75913"/>
    <lineage>
        <taxon>Eukaryota</taxon>
        <taxon>Metazoa</taxon>
        <taxon>Ecdysozoa</taxon>
        <taxon>Nematoda</taxon>
        <taxon>Chromadorea</taxon>
        <taxon>Rhabditida</taxon>
        <taxon>Tylenchina</taxon>
        <taxon>Panagrolaimomorpha</taxon>
        <taxon>Strongyloidoidea</taxon>
        <taxon>Strongyloididae</taxon>
        <taxon>Strongyloides</taxon>
    </lineage>
</organism>
<dbReference type="WBParaSite" id="SVE_0383000.1">
    <property type="protein sequence ID" value="SVE_0383000.1"/>
    <property type="gene ID" value="SVE_0383000"/>
</dbReference>
<evidence type="ECO:0000313" key="4">
    <source>
        <dbReference type="WBParaSite" id="SVE_0383000.1"/>
    </source>
</evidence>
<dbReference type="Proteomes" id="UP000035680">
    <property type="component" value="Unassembled WGS sequence"/>
</dbReference>
<accession>A0A0K0F4U0</accession>
<keyword evidence="2" id="KW-0732">Signal</keyword>
<dbReference type="AlphaFoldDB" id="A0A0K0F4U0"/>
<reference evidence="4" key="2">
    <citation type="submission" date="2015-08" db="UniProtKB">
        <authorList>
            <consortium name="WormBaseParasite"/>
        </authorList>
    </citation>
    <scope>IDENTIFICATION</scope>
</reference>
<keyword evidence="3" id="KW-1185">Reference proteome</keyword>
<proteinExistence type="predicted"/>
<feature type="transmembrane region" description="Helical" evidence="1">
    <location>
        <begin position="175"/>
        <end position="195"/>
    </location>
</feature>
<evidence type="ECO:0000256" key="1">
    <source>
        <dbReference type="SAM" id="Phobius"/>
    </source>
</evidence>
<feature type="signal peptide" evidence="2">
    <location>
        <begin position="1"/>
        <end position="23"/>
    </location>
</feature>
<keyword evidence="1" id="KW-0472">Membrane</keyword>
<protein>
    <submittedName>
        <fullName evidence="4">Toxin_TOLIP domain-containing protein</fullName>
    </submittedName>
</protein>
<name>A0A0K0F4U0_STRVS</name>
<dbReference type="STRING" id="75913.A0A0K0F4U0"/>
<sequence>MTFLFIVINQLLLSLVYLSDVKGVSNSSDNICDVKDDDDNNTSYSNVLTSGLECYYCTYSIQSSNKNLQLQKNHMDYCLSKNRLKEDLRLRTPCAIHENQCMSVIKLINNRIVDIERDCVNTCSQQCFETGFGITVKRCIRCCNTSFCNDFSIEEMDSIEMKLWKTRRRSCSFKLFPIPRIIILFFSIYITFSLFHN</sequence>
<evidence type="ECO:0000313" key="3">
    <source>
        <dbReference type="Proteomes" id="UP000035680"/>
    </source>
</evidence>
<reference evidence="3" key="1">
    <citation type="submission" date="2014-07" db="EMBL/GenBank/DDBJ databases">
        <authorList>
            <person name="Martin A.A"/>
            <person name="De Silva N."/>
        </authorList>
    </citation>
    <scope>NUCLEOTIDE SEQUENCE</scope>
</reference>
<dbReference type="CDD" id="cd00117">
    <property type="entry name" value="TFP"/>
    <property type="match status" value="1"/>
</dbReference>
<feature type="chain" id="PRO_5005329181" evidence="2">
    <location>
        <begin position="24"/>
        <end position="197"/>
    </location>
</feature>
<keyword evidence="1" id="KW-0812">Transmembrane</keyword>
<keyword evidence="1" id="KW-1133">Transmembrane helix</keyword>
<evidence type="ECO:0000256" key="2">
    <source>
        <dbReference type="SAM" id="SignalP"/>
    </source>
</evidence>